<keyword evidence="2" id="KW-1185">Reference proteome</keyword>
<organism evidence="1 2">
    <name type="scientific">Raoultella terrigena</name>
    <name type="common">Klebsiella terrigena</name>
    <dbReference type="NCBI Taxonomy" id="577"/>
    <lineage>
        <taxon>Bacteria</taxon>
        <taxon>Pseudomonadati</taxon>
        <taxon>Pseudomonadota</taxon>
        <taxon>Gammaproteobacteria</taxon>
        <taxon>Enterobacterales</taxon>
        <taxon>Enterobacteriaceae</taxon>
        <taxon>Klebsiella/Raoultella group</taxon>
        <taxon>Raoultella</taxon>
    </lineage>
</organism>
<gene>
    <name evidence="1" type="ORF">NCTC9997_02782</name>
</gene>
<dbReference type="AlphaFoldDB" id="A0A7Z9CSJ5"/>
<evidence type="ECO:0000313" key="1">
    <source>
        <dbReference type="EMBL" id="VED49500.1"/>
    </source>
</evidence>
<name>A0A7Z9CSJ5_RAOTE</name>
<accession>A0A7Z9CSJ5</accession>
<dbReference type="EMBL" id="LR134253">
    <property type="protein sequence ID" value="VED49500.1"/>
    <property type="molecule type" value="Genomic_DNA"/>
</dbReference>
<sequence length="30" mass="3609">MSKQRKWRFVFEGAEQREGGHYVDKPEANK</sequence>
<reference evidence="1 2" key="1">
    <citation type="submission" date="2018-12" db="EMBL/GenBank/DDBJ databases">
        <authorList>
            <consortium name="Pathogen Informatics"/>
        </authorList>
    </citation>
    <scope>NUCLEOTIDE SEQUENCE [LARGE SCALE GENOMIC DNA]</scope>
    <source>
        <strain evidence="1 2">NCTC9997</strain>
    </source>
</reference>
<protein>
    <submittedName>
        <fullName evidence="1">Uncharacterized protein</fullName>
    </submittedName>
</protein>
<proteinExistence type="predicted"/>
<dbReference type="Proteomes" id="UP000267630">
    <property type="component" value="Chromosome 3"/>
</dbReference>
<evidence type="ECO:0000313" key="2">
    <source>
        <dbReference type="Proteomes" id="UP000267630"/>
    </source>
</evidence>